<reference evidence="5 6" key="1">
    <citation type="submission" date="2011-06" db="EMBL/GenBank/DDBJ databases">
        <title>Genomic sequence of Methylobacter tundripaludum SV96.</title>
        <authorList>
            <consortium name="US DOE Joint Genome Institute"/>
            <person name="Lucas S."/>
            <person name="Han J."/>
            <person name="Lapidus A."/>
            <person name="Cheng J.-F."/>
            <person name="Goodwin L."/>
            <person name="Pitluck S."/>
            <person name="Held B."/>
            <person name="Detter J.C."/>
            <person name="Han C."/>
            <person name="Tapia R."/>
            <person name="Land M."/>
            <person name="Hauser L."/>
            <person name="Kyrpides N."/>
            <person name="Ivanova N."/>
            <person name="Ovchinnikova G."/>
            <person name="Pagani I."/>
            <person name="Klotz M.G."/>
            <person name="Dispirito A.A."/>
            <person name="Murrell J.C."/>
            <person name="Dunfield P."/>
            <person name="Kalyuzhnaya M.G."/>
            <person name="Svenning M."/>
            <person name="Trotsenko Y.A."/>
            <person name="Stein L.Y."/>
            <person name="Woyke T."/>
        </authorList>
    </citation>
    <scope>NUCLEOTIDE SEQUENCE [LARGE SCALE GENOMIC DNA]</scope>
    <source>
        <strain evidence="6">ATCC BAA-1195 / DSM 17260 / SV96</strain>
    </source>
</reference>
<dbReference type="SUPFAM" id="SSF52058">
    <property type="entry name" value="L domain-like"/>
    <property type="match status" value="1"/>
</dbReference>
<sequence length="448" mass="49594">MHTLAQLKSGELSQAKRLRITENLTEFPDEIFDLADTLEILDLSNNQLDCLPEDFGRLHQLKILFLTNNQFRQVPNVIADCANLDTISFKSNRISSVPESVFPRNTRWLILTDNQIEKLPDSMGELPRLQKLMLAGNRLTELPSTLANCANLQLMRISANQLPCLPDWLLQMPKLAWLAFAGNPFSGYSDMENAGTHKVSLSDIQLHEQLGQGASGVIYRAEWINQPASLQGSEEQIAVKLFKGHVTSDGYPLDELRACLTAGNHPNLVRMTAHISENDQSGLVLGLIPSTFYNLGLPPSLATCTRDTFAGGFQLTLADITSIAVSVADTLVHLHDKGLCHGDLYAHNILVNPDAAVLLGDFGAASSFLSLPDEHIAAIQRFEMRAYGHLLDDLLSLCSDRTNDLTLFERLSELKNTCAHANIKVSPTFPEIKHQLRIIVSDRQRVTV</sequence>
<dbReference type="HOGENOM" id="CLU_035565_0_0_6"/>
<keyword evidence="3" id="KW-0547">Nucleotide-binding</keyword>
<dbReference type="STRING" id="697282.Mettu_0730"/>
<dbReference type="OrthoDB" id="8532199at2"/>
<dbReference type="SMART" id="SM00369">
    <property type="entry name" value="LRR_TYP"/>
    <property type="match status" value="5"/>
</dbReference>
<dbReference type="InterPro" id="IPR032675">
    <property type="entry name" value="LRR_dom_sf"/>
</dbReference>
<dbReference type="Gene3D" id="3.80.10.10">
    <property type="entry name" value="Ribonuclease Inhibitor"/>
    <property type="match status" value="2"/>
</dbReference>
<accession>G3IWJ8</accession>
<evidence type="ECO:0000313" key="5">
    <source>
        <dbReference type="EMBL" id="EGW21937.1"/>
    </source>
</evidence>
<protein>
    <submittedName>
        <fullName evidence="5">Serine/threonine protein kinase</fullName>
    </submittedName>
</protein>
<dbReference type="eggNOG" id="COG0515">
    <property type="taxonomic scope" value="Bacteria"/>
</dbReference>
<evidence type="ECO:0000256" key="1">
    <source>
        <dbReference type="ARBA" id="ARBA00022614"/>
    </source>
</evidence>
<dbReference type="SUPFAM" id="SSF56112">
    <property type="entry name" value="Protein kinase-like (PK-like)"/>
    <property type="match status" value="1"/>
</dbReference>
<keyword evidence="5" id="KW-0723">Serine/threonine-protein kinase</keyword>
<feature type="binding site" evidence="3">
    <location>
        <position position="240"/>
    </location>
    <ligand>
        <name>ATP</name>
        <dbReference type="ChEBI" id="CHEBI:30616"/>
    </ligand>
</feature>
<dbReference type="GO" id="GO:0005524">
    <property type="term" value="F:ATP binding"/>
    <property type="evidence" value="ECO:0007669"/>
    <property type="project" value="UniProtKB-UniRule"/>
</dbReference>
<evidence type="ECO:0000259" key="4">
    <source>
        <dbReference type="PROSITE" id="PS50011"/>
    </source>
</evidence>
<evidence type="ECO:0000313" key="6">
    <source>
        <dbReference type="Proteomes" id="UP000004664"/>
    </source>
</evidence>
<dbReference type="PROSITE" id="PS50011">
    <property type="entry name" value="PROTEIN_KINASE_DOM"/>
    <property type="match status" value="1"/>
</dbReference>
<gene>
    <name evidence="5" type="ORF">Mettu_0730</name>
</gene>
<dbReference type="InterPro" id="IPR003591">
    <property type="entry name" value="Leu-rich_rpt_typical-subtyp"/>
</dbReference>
<dbReference type="InterPro" id="IPR050216">
    <property type="entry name" value="LRR_domain-containing"/>
</dbReference>
<dbReference type="SMART" id="SM00364">
    <property type="entry name" value="LRR_BAC"/>
    <property type="match status" value="5"/>
</dbReference>
<dbReference type="Proteomes" id="UP000004664">
    <property type="component" value="Unassembled WGS sequence"/>
</dbReference>
<keyword evidence="5" id="KW-0808">Transferase</keyword>
<dbReference type="PROSITE" id="PS51450">
    <property type="entry name" value="LRR"/>
    <property type="match status" value="1"/>
</dbReference>
<dbReference type="PROSITE" id="PS00107">
    <property type="entry name" value="PROTEIN_KINASE_ATP"/>
    <property type="match status" value="1"/>
</dbReference>
<dbReference type="Gene3D" id="3.30.200.20">
    <property type="entry name" value="Phosphorylase Kinase, domain 1"/>
    <property type="match status" value="1"/>
</dbReference>
<organism evidence="5 6">
    <name type="scientific">Methylobacter tundripaludum (strain ATCC BAA-1195 / DSM 17260 / SV96)</name>
    <dbReference type="NCBI Taxonomy" id="697282"/>
    <lineage>
        <taxon>Bacteria</taxon>
        <taxon>Pseudomonadati</taxon>
        <taxon>Pseudomonadota</taxon>
        <taxon>Gammaproteobacteria</taxon>
        <taxon>Methylococcales</taxon>
        <taxon>Methylococcaceae</taxon>
        <taxon>Methylobacter</taxon>
    </lineage>
</organism>
<dbReference type="InterPro" id="IPR001245">
    <property type="entry name" value="Ser-Thr/Tyr_kinase_cat_dom"/>
</dbReference>
<dbReference type="InterPro" id="IPR000719">
    <property type="entry name" value="Prot_kinase_dom"/>
</dbReference>
<dbReference type="InterPro" id="IPR017441">
    <property type="entry name" value="Protein_kinase_ATP_BS"/>
</dbReference>
<keyword evidence="5" id="KW-0418">Kinase</keyword>
<evidence type="ECO:0000256" key="3">
    <source>
        <dbReference type="PROSITE-ProRule" id="PRU10141"/>
    </source>
</evidence>
<dbReference type="Pfam" id="PF07714">
    <property type="entry name" value="PK_Tyr_Ser-Thr"/>
    <property type="match status" value="1"/>
</dbReference>
<keyword evidence="1" id="KW-0433">Leucine-rich repeat</keyword>
<dbReference type="GO" id="GO:0005737">
    <property type="term" value="C:cytoplasm"/>
    <property type="evidence" value="ECO:0007669"/>
    <property type="project" value="TreeGrafter"/>
</dbReference>
<dbReference type="InterPro" id="IPR001611">
    <property type="entry name" value="Leu-rich_rpt"/>
</dbReference>
<evidence type="ECO:0000256" key="2">
    <source>
        <dbReference type="ARBA" id="ARBA00022737"/>
    </source>
</evidence>
<dbReference type="PANTHER" id="PTHR48051">
    <property type="match status" value="1"/>
</dbReference>
<feature type="domain" description="Protein kinase" evidence="4">
    <location>
        <begin position="204"/>
        <end position="448"/>
    </location>
</feature>
<dbReference type="Gene3D" id="1.10.510.10">
    <property type="entry name" value="Transferase(Phosphotransferase) domain 1"/>
    <property type="match status" value="1"/>
</dbReference>
<keyword evidence="3" id="KW-0067">ATP-binding</keyword>
<name>G3IWJ8_METTV</name>
<dbReference type="EMBL" id="JH109152">
    <property type="protein sequence ID" value="EGW21937.1"/>
    <property type="molecule type" value="Genomic_DNA"/>
</dbReference>
<keyword evidence="6" id="KW-1185">Reference proteome</keyword>
<dbReference type="AlphaFoldDB" id="G3IWJ8"/>
<dbReference type="Pfam" id="PF13855">
    <property type="entry name" value="LRR_8"/>
    <property type="match status" value="2"/>
</dbReference>
<dbReference type="PANTHER" id="PTHR48051:SF1">
    <property type="entry name" value="RAS SUPPRESSOR PROTEIN 1"/>
    <property type="match status" value="1"/>
</dbReference>
<dbReference type="InterPro" id="IPR011009">
    <property type="entry name" value="Kinase-like_dom_sf"/>
</dbReference>
<dbReference type="eggNOG" id="COG4886">
    <property type="taxonomic scope" value="Bacteria"/>
</dbReference>
<proteinExistence type="predicted"/>
<keyword evidence="2" id="KW-0677">Repeat</keyword>
<dbReference type="GO" id="GO:0004674">
    <property type="term" value="F:protein serine/threonine kinase activity"/>
    <property type="evidence" value="ECO:0007669"/>
    <property type="project" value="UniProtKB-KW"/>
</dbReference>